<dbReference type="SUPFAM" id="SSF53756">
    <property type="entry name" value="UDP-Glycosyltransferase/glycogen phosphorylase"/>
    <property type="match status" value="1"/>
</dbReference>
<evidence type="ECO:0000313" key="2">
    <source>
        <dbReference type="EMBL" id="MDQ0371009.1"/>
    </source>
</evidence>
<keyword evidence="3" id="KW-1185">Reference proteome</keyword>
<proteinExistence type="predicted"/>
<dbReference type="Proteomes" id="UP001240236">
    <property type="component" value="Unassembled WGS sequence"/>
</dbReference>
<comment type="caution">
    <text evidence="2">The sequence shown here is derived from an EMBL/GenBank/DDBJ whole genome shotgun (WGS) entry which is preliminary data.</text>
</comment>
<dbReference type="Pfam" id="PF06722">
    <property type="entry name" value="EryCIII-like_C"/>
    <property type="match status" value="1"/>
</dbReference>
<gene>
    <name evidence="2" type="ORF">J2S42_007678</name>
</gene>
<dbReference type="RefSeq" id="WP_307247435.1">
    <property type="nucleotide sequence ID" value="NZ_JAUSUZ010000001.1"/>
</dbReference>
<dbReference type="PANTHER" id="PTHR21015">
    <property type="entry name" value="UDP-N-ACETYLGLUCOSAMINE--N-ACETYLMURAMYL-(PENTAPEPTIDE) PYROPHOSPHORYL-UNDECAPRENOL N-ACETYLGLUCOSAMINE TRANSFERASE 1"/>
    <property type="match status" value="1"/>
</dbReference>
<dbReference type="EMBL" id="JAUSUZ010000001">
    <property type="protein sequence ID" value="MDQ0371009.1"/>
    <property type="molecule type" value="Genomic_DNA"/>
</dbReference>
<dbReference type="PANTHER" id="PTHR21015:SF22">
    <property type="entry name" value="GLYCOSYLTRANSFERASE"/>
    <property type="match status" value="1"/>
</dbReference>
<dbReference type="GO" id="GO:0008194">
    <property type="term" value="F:UDP-glycosyltransferase activity"/>
    <property type="evidence" value="ECO:0007669"/>
    <property type="project" value="InterPro"/>
</dbReference>
<name>A0AAE3W987_9ACTN</name>
<dbReference type="InterPro" id="IPR010610">
    <property type="entry name" value="EryCIII-like_C"/>
</dbReference>
<dbReference type="Gene3D" id="3.40.50.2000">
    <property type="entry name" value="Glycogen Phosphorylase B"/>
    <property type="match status" value="2"/>
</dbReference>
<dbReference type="AlphaFoldDB" id="A0AAE3W987"/>
<dbReference type="CDD" id="cd03784">
    <property type="entry name" value="GT1_Gtf-like"/>
    <property type="match status" value="1"/>
</dbReference>
<organism evidence="2 3">
    <name type="scientific">Catenuloplanes indicus</name>
    <dbReference type="NCBI Taxonomy" id="137267"/>
    <lineage>
        <taxon>Bacteria</taxon>
        <taxon>Bacillati</taxon>
        <taxon>Actinomycetota</taxon>
        <taxon>Actinomycetes</taxon>
        <taxon>Micromonosporales</taxon>
        <taxon>Micromonosporaceae</taxon>
        <taxon>Catenuloplanes</taxon>
    </lineage>
</organism>
<dbReference type="InterPro" id="IPR002213">
    <property type="entry name" value="UDP_glucos_trans"/>
</dbReference>
<feature type="domain" description="Erythromycin biosynthesis protein CIII-like C-terminal" evidence="1">
    <location>
        <begin position="304"/>
        <end position="412"/>
    </location>
</feature>
<protein>
    <submittedName>
        <fullName evidence="2">UDP:flavonoid glycosyltransferase YjiC (YdhE family)</fullName>
    </submittedName>
</protein>
<dbReference type="FunFam" id="3.40.50.2000:FF:000072">
    <property type="entry name" value="Glycosyl transferase"/>
    <property type="match status" value="1"/>
</dbReference>
<evidence type="ECO:0000259" key="1">
    <source>
        <dbReference type="Pfam" id="PF06722"/>
    </source>
</evidence>
<evidence type="ECO:0000313" key="3">
    <source>
        <dbReference type="Proteomes" id="UP001240236"/>
    </source>
</evidence>
<sequence>MTSVIVAATPFHGHVTPLLTTATDLAARGHDVLFLTGARYAGRVRAAGLRFAALDPEADFDDRDMDASFPGFADVPPGPGQHAFFWQRVFADAAGAQHRQLTALLTEFPADVLVHDTIFLGALPFSLADHPGRPVTVCLGVLPPMLTSADAPPFGLGAPYTADRDRIGALNTELREAYADMQRDIEKTFAGLGVPLPGFIFDCAVTAPDHYLQLTVPAFEYPRADAPASFRCAGALPPSAGGAYDPPDWWPQLGAGRPVVVVTQGTLANDDLTELIVPAMRGLDGLDALVVAATARPDGPAEVHRLLPDRPGNARVEGYIPFDLLLPYADVLVTNGGYGGVHTALHHGVPLVVAGDTEDKAEVAARVAWSGVGVDLRTGRPAPERVRDAVRTVLSDAAYRQHARAMRDEFARHDPLQALAAVVGGAAR</sequence>
<accession>A0AAE3W987</accession>
<reference evidence="2 3" key="1">
    <citation type="submission" date="2023-07" db="EMBL/GenBank/DDBJ databases">
        <title>Sequencing the genomes of 1000 actinobacteria strains.</title>
        <authorList>
            <person name="Klenk H.-P."/>
        </authorList>
    </citation>
    <scope>NUCLEOTIDE SEQUENCE [LARGE SCALE GENOMIC DNA]</scope>
    <source>
        <strain evidence="2 3">DSM 44709</strain>
    </source>
</reference>
<dbReference type="GO" id="GO:0016758">
    <property type="term" value="F:hexosyltransferase activity"/>
    <property type="evidence" value="ECO:0007669"/>
    <property type="project" value="UniProtKB-ARBA"/>
</dbReference>